<dbReference type="Pfam" id="PF09586">
    <property type="entry name" value="YfhO"/>
    <property type="match status" value="2"/>
</dbReference>
<keyword evidence="1" id="KW-1133">Transmembrane helix</keyword>
<evidence type="ECO:0000313" key="3">
    <source>
        <dbReference type="Proteomes" id="UP000179233"/>
    </source>
</evidence>
<sequence>MKKLLGILKDFWPIVILLLLVGVFFARTLFLGELYVTPNLGVGEITTGGLPLRWYLSEQLKAGHLPLWTDSLYGGYPLLAETTIAALYPVNLLLYWLLPPILAFHVDLAFGFLLAGLATYFYCRMVGLSRSGSMLSALAFTFSGYLVTHIAQIISIDSMVWFPLELILIEKLVRKADPKYVIALGVVFSFQLLAGQAQFFLYSVFVCLVYVVFRTWFSGMKQKPSVFPIAAFPLALILAMGLSAVQILPTLEYVSQSERAAGLRPEAINEHPFHLQELVTFVWPNYYGTSVTFTHNPPFEAKGIYWENIVYVGIAALFLAFVSLSKVRNSHQVFFYFLLIMSLILAAGGVGPLKGFLLLPPFHFFRIPARFLYFTTFSFAVLSGFGLDNLLEKFSGKRRIITAIFLSVTVADLFHYGFSFNRTYAAREWLKEPETVKILKQDASFFRILNVGLMQENEENVYFQARKKERGWSGDLGSYRHLLNWVMPKTNLYYGLNQASGVMAFRLQRTSELDDLLASILYGEGEPKKFDATRVRLLNLLGVKYLVSPFAIDEEALDLVGTTAKEISPVFRVYANREVLPNAFLVYRSRAFADGAQVLSELLSQDFDPIETVLLEGEAIPLESDADRGMEEGDAIGEIERRKAGREIAMTVRIGRPAMLVLTDTYYPGWRAYVDGREERIFRADYLFRAVRLSEGEHDVVFRYEPTSFRWGLWVTVGTAVAMAIGTVVLVMAGTRGKRKGGSLGKVEGGD</sequence>
<gene>
    <name evidence="2" type="ORF">A2786_00955</name>
</gene>
<comment type="caution">
    <text evidence="2">The sequence shown here is derived from an EMBL/GenBank/DDBJ whole genome shotgun (WGS) entry which is preliminary data.</text>
</comment>
<feature type="transmembrane region" description="Helical" evidence="1">
    <location>
        <begin position="135"/>
        <end position="160"/>
    </location>
</feature>
<protein>
    <recommendedName>
        <fullName evidence="4">Membrane protein 6-pyruvoyl-tetrahydropterin synthase-related domain-containing protein</fullName>
    </recommendedName>
</protein>
<feature type="transmembrane region" description="Helical" evidence="1">
    <location>
        <begin position="12"/>
        <end position="30"/>
    </location>
</feature>
<evidence type="ECO:0000313" key="2">
    <source>
        <dbReference type="EMBL" id="OGY18991.1"/>
    </source>
</evidence>
<evidence type="ECO:0000256" key="1">
    <source>
        <dbReference type="SAM" id="Phobius"/>
    </source>
</evidence>
<feature type="transmembrane region" description="Helical" evidence="1">
    <location>
        <begin position="371"/>
        <end position="391"/>
    </location>
</feature>
<feature type="transmembrane region" description="Helical" evidence="1">
    <location>
        <begin position="180"/>
        <end position="213"/>
    </location>
</feature>
<feature type="transmembrane region" description="Helical" evidence="1">
    <location>
        <begin position="225"/>
        <end position="248"/>
    </location>
</feature>
<reference evidence="2 3" key="1">
    <citation type="journal article" date="2016" name="Nat. Commun.">
        <title>Thousands of microbial genomes shed light on interconnected biogeochemical processes in an aquifer system.</title>
        <authorList>
            <person name="Anantharaman K."/>
            <person name="Brown C.T."/>
            <person name="Hug L.A."/>
            <person name="Sharon I."/>
            <person name="Castelle C.J."/>
            <person name="Probst A.J."/>
            <person name="Thomas B.C."/>
            <person name="Singh A."/>
            <person name="Wilkins M.J."/>
            <person name="Karaoz U."/>
            <person name="Brodie E.L."/>
            <person name="Williams K.H."/>
            <person name="Hubbard S.S."/>
            <person name="Banfield J.F."/>
        </authorList>
    </citation>
    <scope>NUCLEOTIDE SEQUENCE [LARGE SCALE GENOMIC DNA]</scope>
</reference>
<dbReference type="EMBL" id="MHCJ01000002">
    <property type="protein sequence ID" value="OGY18991.1"/>
    <property type="molecule type" value="Genomic_DNA"/>
</dbReference>
<evidence type="ECO:0008006" key="4">
    <source>
        <dbReference type="Google" id="ProtNLM"/>
    </source>
</evidence>
<proteinExistence type="predicted"/>
<keyword evidence="1" id="KW-0812">Transmembrane</keyword>
<feature type="transmembrane region" description="Helical" evidence="1">
    <location>
        <begin position="333"/>
        <end position="351"/>
    </location>
</feature>
<feature type="transmembrane region" description="Helical" evidence="1">
    <location>
        <begin position="303"/>
        <end position="321"/>
    </location>
</feature>
<name>A0A1G1VUA2_9BACT</name>
<organism evidence="2 3">
    <name type="scientific">Candidatus Chisholmbacteria bacterium RIFCSPHIGHO2_01_FULL_52_32</name>
    <dbReference type="NCBI Taxonomy" id="1797591"/>
    <lineage>
        <taxon>Bacteria</taxon>
        <taxon>Candidatus Chisholmiibacteriota</taxon>
    </lineage>
</organism>
<keyword evidence="1" id="KW-0472">Membrane</keyword>
<dbReference type="PANTHER" id="PTHR38454:SF1">
    <property type="entry name" value="INTEGRAL MEMBRANE PROTEIN"/>
    <property type="match status" value="1"/>
</dbReference>
<accession>A0A1G1VUA2</accession>
<dbReference type="Proteomes" id="UP000179233">
    <property type="component" value="Unassembled WGS sequence"/>
</dbReference>
<dbReference type="InterPro" id="IPR018580">
    <property type="entry name" value="Uncharacterised_YfhO"/>
</dbReference>
<feature type="transmembrane region" description="Helical" evidence="1">
    <location>
        <begin position="101"/>
        <end position="123"/>
    </location>
</feature>
<feature type="transmembrane region" description="Helical" evidence="1">
    <location>
        <begin position="400"/>
        <end position="418"/>
    </location>
</feature>
<dbReference type="PANTHER" id="PTHR38454">
    <property type="entry name" value="INTEGRAL MEMBRANE PROTEIN-RELATED"/>
    <property type="match status" value="1"/>
</dbReference>
<feature type="transmembrane region" description="Helical" evidence="1">
    <location>
        <begin position="711"/>
        <end position="733"/>
    </location>
</feature>
<dbReference type="AlphaFoldDB" id="A0A1G1VUA2"/>